<keyword evidence="1" id="KW-0812">Transmembrane</keyword>
<dbReference type="AlphaFoldDB" id="A0A239PR07"/>
<dbReference type="Proteomes" id="UP000198346">
    <property type="component" value="Unassembled WGS sequence"/>
</dbReference>
<reference evidence="5 6" key="1">
    <citation type="submission" date="2017-07" db="EMBL/GenBank/DDBJ databases">
        <authorList>
            <person name="Sun Z.S."/>
            <person name="Albrecht U."/>
            <person name="Echele G."/>
            <person name="Lee C.C."/>
        </authorList>
    </citation>
    <scope>NUCLEOTIDE SEQUENCE [LARGE SCALE GENOMIC DNA]</scope>
    <source>
        <strain evidence="5 6">CGMCC 1.12710</strain>
    </source>
</reference>
<dbReference type="PANTHER" id="PTHR30273:SF2">
    <property type="entry name" value="PROTEIN FECR"/>
    <property type="match status" value="1"/>
</dbReference>
<evidence type="ECO:0000313" key="5">
    <source>
        <dbReference type="EMBL" id="SNT72157.1"/>
    </source>
</evidence>
<dbReference type="InterPro" id="IPR032623">
    <property type="entry name" value="FecR_N"/>
</dbReference>
<dbReference type="EMBL" id="FZQA01000002">
    <property type="protein sequence ID" value="SNT72157.1"/>
    <property type="molecule type" value="Genomic_DNA"/>
</dbReference>
<proteinExistence type="predicted"/>
<name>A0A239PR07_9PROT</name>
<dbReference type="OrthoDB" id="636724at2"/>
<keyword evidence="6" id="KW-1185">Reference proteome</keyword>
<dbReference type="GO" id="GO:0016989">
    <property type="term" value="F:sigma factor antagonist activity"/>
    <property type="evidence" value="ECO:0007669"/>
    <property type="project" value="TreeGrafter"/>
</dbReference>
<evidence type="ECO:0000313" key="6">
    <source>
        <dbReference type="Proteomes" id="UP000198346"/>
    </source>
</evidence>
<evidence type="ECO:0000259" key="3">
    <source>
        <dbReference type="Pfam" id="PF16220"/>
    </source>
</evidence>
<feature type="domain" description="FecR protein" evidence="2">
    <location>
        <begin position="123"/>
        <end position="213"/>
    </location>
</feature>
<feature type="domain" description="Protein FecR C-terminal" evidence="4">
    <location>
        <begin position="289"/>
        <end position="347"/>
    </location>
</feature>
<evidence type="ECO:0000256" key="1">
    <source>
        <dbReference type="SAM" id="Phobius"/>
    </source>
</evidence>
<dbReference type="Pfam" id="PF16344">
    <property type="entry name" value="FecR_C"/>
    <property type="match status" value="1"/>
</dbReference>
<dbReference type="PANTHER" id="PTHR30273">
    <property type="entry name" value="PERIPLASMIC SIGNAL SENSOR AND SIGMA FACTOR ACTIVATOR FECR-RELATED"/>
    <property type="match status" value="1"/>
</dbReference>
<dbReference type="PIRSF" id="PIRSF018266">
    <property type="entry name" value="FecR"/>
    <property type="match status" value="1"/>
</dbReference>
<organism evidence="5 6">
    <name type="scientific">Amphiplicatus metriothermophilus</name>
    <dbReference type="NCBI Taxonomy" id="1519374"/>
    <lineage>
        <taxon>Bacteria</taxon>
        <taxon>Pseudomonadati</taxon>
        <taxon>Pseudomonadota</taxon>
        <taxon>Alphaproteobacteria</taxon>
        <taxon>Parvularculales</taxon>
        <taxon>Parvularculaceae</taxon>
        <taxon>Amphiplicatus</taxon>
    </lineage>
</organism>
<keyword evidence="1" id="KW-0472">Membrane</keyword>
<accession>A0A239PR07</accession>
<dbReference type="Pfam" id="PF16220">
    <property type="entry name" value="DUF4880"/>
    <property type="match status" value="1"/>
</dbReference>
<dbReference type="InterPro" id="IPR006860">
    <property type="entry name" value="FecR"/>
</dbReference>
<dbReference type="Gene3D" id="3.55.50.30">
    <property type="match status" value="1"/>
</dbReference>
<dbReference type="RefSeq" id="WP_089411676.1">
    <property type="nucleotide sequence ID" value="NZ_FZQA01000002.1"/>
</dbReference>
<feature type="transmembrane region" description="Helical" evidence="1">
    <location>
        <begin position="90"/>
        <end position="112"/>
    </location>
</feature>
<evidence type="ECO:0000259" key="4">
    <source>
        <dbReference type="Pfam" id="PF16344"/>
    </source>
</evidence>
<dbReference type="InterPro" id="IPR012373">
    <property type="entry name" value="Ferrdict_sens_TM"/>
</dbReference>
<sequence>MVERPKLTADSEITAEACAWVAQIESGDLSSADLLALREWINRSPAHTREIRAVAALSGQLSILTDMAEVHDAAAAMSSRLRRPAWRRGGAALAALGLWIAVAAGLVAMLLLRGPVPPEPTIYATGVGEYRTVALEDGSVVKLNTDSRVEVDYQETRRRIRLVNGEALFEVASDPDRPFVVFSGDAAAEAVGTAFAVRLREGAAELAVIEGAVAFYKVFAAPAKALGTDRATPSAEKPDRARAAVIVRAGQTLLSSALPDDAGAPAPAAPLAVSPRELQRRLSWTEGLFDFSETPLEEVVAEIARHNRVRIEFADDELRSVKFGGIFRTGDLDALLEALERMGIEVEQPDEGRIILRKADGR</sequence>
<dbReference type="Pfam" id="PF04773">
    <property type="entry name" value="FecR"/>
    <property type="match status" value="1"/>
</dbReference>
<gene>
    <name evidence="5" type="ORF">SAMN06297382_1193</name>
</gene>
<protein>
    <submittedName>
        <fullName evidence="5">FecR family protein</fullName>
    </submittedName>
</protein>
<dbReference type="InterPro" id="IPR032508">
    <property type="entry name" value="FecR_C"/>
</dbReference>
<keyword evidence="1" id="KW-1133">Transmembrane helix</keyword>
<feature type="domain" description="FecR N-terminal" evidence="3">
    <location>
        <begin position="16"/>
        <end position="57"/>
    </location>
</feature>
<dbReference type="Gene3D" id="2.60.120.1440">
    <property type="match status" value="1"/>
</dbReference>
<evidence type="ECO:0000259" key="2">
    <source>
        <dbReference type="Pfam" id="PF04773"/>
    </source>
</evidence>